<sequence length="247" mass="27190">MVKLTPILEVVRDILKNAGMKGMHVDEIAAAAVSVNKNMGLSAEDFSRRIQSALASNLKLKTQKPSFAKVEGAKKGQFKRGWYRVKIDRSVSTTPVIVPPEADRSFLGKAGELAVMSELLFWEYNASSMLVDSGIDIVASKGGKYFHVQVKTASERDGRFIFTIKNASFQSNHDSTMFYVFVLRRKTNNEFVIIPSAYLKALIAGGKINQGPTISIFITIDQKSKKYLLNGDVDVGIYVGNFGGIIV</sequence>
<keyword evidence="2" id="KW-1185">Reference proteome</keyword>
<reference evidence="2" key="1">
    <citation type="journal article" date="2019" name="Int. J. Syst. Evol. Microbiol.">
        <title>The Global Catalogue of Microorganisms (GCM) 10K type strain sequencing project: providing services to taxonomists for standard genome sequencing and annotation.</title>
        <authorList>
            <consortium name="The Broad Institute Genomics Platform"/>
            <consortium name="The Broad Institute Genome Sequencing Center for Infectious Disease"/>
            <person name="Wu L."/>
            <person name="Ma J."/>
        </authorList>
    </citation>
    <scope>NUCLEOTIDE SEQUENCE [LARGE SCALE GENOMIC DNA]</scope>
    <source>
        <strain evidence="2">CCUG 49452</strain>
    </source>
</reference>
<evidence type="ECO:0000313" key="2">
    <source>
        <dbReference type="Proteomes" id="UP001596001"/>
    </source>
</evidence>
<dbReference type="InterPro" id="IPR011856">
    <property type="entry name" value="tRNA_endonuc-like_dom_sf"/>
</dbReference>
<name>A0ABV9QA58_9BURK</name>
<dbReference type="Gene3D" id="3.40.1350.10">
    <property type="match status" value="1"/>
</dbReference>
<gene>
    <name evidence="1" type="ORF">ACFO6X_05285</name>
</gene>
<protein>
    <recommendedName>
        <fullName evidence="3">HTH HARE-type domain-containing protein</fullName>
    </recommendedName>
</protein>
<proteinExistence type="predicted"/>
<evidence type="ECO:0008006" key="3">
    <source>
        <dbReference type="Google" id="ProtNLM"/>
    </source>
</evidence>
<dbReference type="Proteomes" id="UP001596001">
    <property type="component" value="Unassembled WGS sequence"/>
</dbReference>
<dbReference type="EMBL" id="JBHSHJ010000003">
    <property type="protein sequence ID" value="MFC4788396.1"/>
    <property type="molecule type" value="Genomic_DNA"/>
</dbReference>
<evidence type="ECO:0000313" key="1">
    <source>
        <dbReference type="EMBL" id="MFC4788396.1"/>
    </source>
</evidence>
<accession>A0ABV9QA58</accession>
<comment type="caution">
    <text evidence="1">The sequence shown here is derived from an EMBL/GenBank/DDBJ whole genome shotgun (WGS) entry which is preliminary data.</text>
</comment>
<organism evidence="1 2">
    <name type="scientific">Giesbergeria sinuosa</name>
    <dbReference type="NCBI Taxonomy" id="80883"/>
    <lineage>
        <taxon>Bacteria</taxon>
        <taxon>Pseudomonadati</taxon>
        <taxon>Pseudomonadota</taxon>
        <taxon>Betaproteobacteria</taxon>
        <taxon>Burkholderiales</taxon>
        <taxon>Comamonadaceae</taxon>
        <taxon>Giesbergeria</taxon>
    </lineage>
</organism>
<dbReference type="RefSeq" id="WP_382430784.1">
    <property type="nucleotide sequence ID" value="NZ_JBHSHJ010000003.1"/>
</dbReference>